<dbReference type="GO" id="GO:0005886">
    <property type="term" value="C:plasma membrane"/>
    <property type="evidence" value="ECO:0007669"/>
    <property type="project" value="UniProtKB-SubCell"/>
</dbReference>
<evidence type="ECO:0000259" key="8">
    <source>
        <dbReference type="PROSITE" id="PS50113"/>
    </source>
</evidence>
<dbReference type="GO" id="GO:0071555">
    <property type="term" value="P:cell wall organization"/>
    <property type="evidence" value="ECO:0007669"/>
    <property type="project" value="InterPro"/>
</dbReference>
<dbReference type="InterPro" id="IPR000160">
    <property type="entry name" value="GGDEF_dom"/>
</dbReference>
<evidence type="ECO:0000256" key="4">
    <source>
        <dbReference type="ARBA" id="ARBA00022989"/>
    </source>
</evidence>
<evidence type="ECO:0000256" key="5">
    <source>
        <dbReference type="ARBA" id="ARBA00023136"/>
    </source>
</evidence>
<dbReference type="GO" id="GO:0006355">
    <property type="term" value="P:regulation of DNA-templated transcription"/>
    <property type="evidence" value="ECO:0007669"/>
    <property type="project" value="InterPro"/>
</dbReference>
<evidence type="ECO:0000313" key="11">
    <source>
        <dbReference type="Proteomes" id="UP000244184"/>
    </source>
</evidence>
<dbReference type="CDD" id="cd00130">
    <property type="entry name" value="PAS"/>
    <property type="match status" value="1"/>
</dbReference>
<dbReference type="GO" id="GO:1902201">
    <property type="term" value="P:negative regulation of bacterial-type flagellum-dependent cell motility"/>
    <property type="evidence" value="ECO:0007669"/>
    <property type="project" value="TreeGrafter"/>
</dbReference>
<feature type="transmembrane region" description="Helical" evidence="6">
    <location>
        <begin position="194"/>
        <end position="215"/>
    </location>
</feature>
<dbReference type="PANTHER" id="PTHR45138">
    <property type="entry name" value="REGULATORY COMPONENTS OF SENSORY TRANSDUCTION SYSTEM"/>
    <property type="match status" value="1"/>
</dbReference>
<dbReference type="InterPro" id="IPR050469">
    <property type="entry name" value="Diguanylate_Cyclase"/>
</dbReference>
<reference evidence="10 11" key="1">
    <citation type="submission" date="2018-03" db="EMBL/GenBank/DDBJ databases">
        <title>Genome sequence of Paenibacillus elgii strain AC13 an antimicrobial compound producing bacteria.</title>
        <authorList>
            <person name="Kurokawa A.S."/>
            <person name="Araujo J.F."/>
            <person name="Costa R.A."/>
            <person name="Ortega D.B."/>
            <person name="Pires A.S."/>
            <person name="Pappas G.J.Jr."/>
            <person name="Franco O.L."/>
            <person name="Barreto C."/>
            <person name="Magalhaes B.S."/>
            <person name="Kruger R.H."/>
        </authorList>
    </citation>
    <scope>NUCLEOTIDE SEQUENCE [LARGE SCALE GENOMIC DNA]</scope>
    <source>
        <strain evidence="10 11">AC13</strain>
    </source>
</reference>
<keyword evidence="2" id="KW-1003">Cell membrane</keyword>
<dbReference type="InterPro" id="IPR035965">
    <property type="entry name" value="PAS-like_dom_sf"/>
</dbReference>
<feature type="transmembrane region" description="Helical" evidence="6">
    <location>
        <begin position="34"/>
        <end position="52"/>
    </location>
</feature>
<comment type="caution">
    <text evidence="10">The sequence shown here is derived from an EMBL/GenBank/DDBJ whole genome shotgun (WGS) entry which is preliminary data.</text>
</comment>
<dbReference type="NCBIfam" id="TIGR00229">
    <property type="entry name" value="sensory_box"/>
    <property type="match status" value="1"/>
</dbReference>
<dbReference type="AlphaFoldDB" id="A0A2T6FRC1"/>
<evidence type="ECO:0000259" key="7">
    <source>
        <dbReference type="PROSITE" id="PS50112"/>
    </source>
</evidence>
<dbReference type="Gene3D" id="3.30.450.20">
    <property type="entry name" value="PAS domain"/>
    <property type="match status" value="1"/>
</dbReference>
<comment type="subcellular location">
    <subcellularLocation>
        <location evidence="1">Cell membrane</location>
        <topology evidence="1">Multi-pass membrane protein</topology>
    </subcellularLocation>
</comment>
<dbReference type="InterPro" id="IPR000014">
    <property type="entry name" value="PAS"/>
</dbReference>
<dbReference type="SMART" id="SM00091">
    <property type="entry name" value="PAS"/>
    <property type="match status" value="1"/>
</dbReference>
<dbReference type="SUPFAM" id="SSF55785">
    <property type="entry name" value="PYP-like sensor domain (PAS domain)"/>
    <property type="match status" value="1"/>
</dbReference>
<name>A0A2T6FRC1_9BACL</name>
<organism evidence="10 11">
    <name type="scientific">Paenibacillus elgii</name>
    <dbReference type="NCBI Taxonomy" id="189691"/>
    <lineage>
        <taxon>Bacteria</taxon>
        <taxon>Bacillati</taxon>
        <taxon>Bacillota</taxon>
        <taxon>Bacilli</taxon>
        <taxon>Bacillales</taxon>
        <taxon>Paenibacillaceae</taxon>
        <taxon>Paenibacillus</taxon>
    </lineage>
</organism>
<dbReference type="SMART" id="SM00267">
    <property type="entry name" value="GGDEF"/>
    <property type="match status" value="1"/>
</dbReference>
<keyword evidence="4 6" id="KW-1133">Transmembrane helix</keyword>
<dbReference type="Pfam" id="PF00990">
    <property type="entry name" value="GGDEF"/>
    <property type="match status" value="1"/>
</dbReference>
<dbReference type="PROSITE" id="PS50113">
    <property type="entry name" value="PAC"/>
    <property type="match status" value="1"/>
</dbReference>
<dbReference type="SUPFAM" id="SSF55073">
    <property type="entry name" value="Nucleotide cyclase"/>
    <property type="match status" value="1"/>
</dbReference>
<dbReference type="PROSITE" id="PS50112">
    <property type="entry name" value="PAS"/>
    <property type="match status" value="1"/>
</dbReference>
<evidence type="ECO:0000256" key="2">
    <source>
        <dbReference type="ARBA" id="ARBA00022475"/>
    </source>
</evidence>
<dbReference type="Gene3D" id="3.30.70.270">
    <property type="match status" value="1"/>
</dbReference>
<gene>
    <name evidence="10" type="ORF">C8Z91_35005</name>
</gene>
<dbReference type="Proteomes" id="UP000244184">
    <property type="component" value="Unassembled WGS sequence"/>
</dbReference>
<proteinExistence type="predicted"/>
<feature type="transmembrane region" description="Helical" evidence="6">
    <location>
        <begin position="131"/>
        <end position="150"/>
    </location>
</feature>
<evidence type="ECO:0000259" key="9">
    <source>
        <dbReference type="PROSITE" id="PS50887"/>
    </source>
</evidence>
<keyword evidence="5 6" id="KW-0472">Membrane</keyword>
<dbReference type="InterPro" id="IPR043128">
    <property type="entry name" value="Rev_trsase/Diguanyl_cyclase"/>
</dbReference>
<feature type="transmembrane region" description="Helical" evidence="6">
    <location>
        <begin position="162"/>
        <end position="182"/>
    </location>
</feature>
<protein>
    <recommendedName>
        <fullName evidence="12">Diguanylate cyclase</fullName>
    </recommendedName>
</protein>
<dbReference type="GO" id="GO:0000155">
    <property type="term" value="F:phosphorelay sensor kinase activity"/>
    <property type="evidence" value="ECO:0007669"/>
    <property type="project" value="InterPro"/>
</dbReference>
<dbReference type="Pfam" id="PF07694">
    <property type="entry name" value="5TM-5TMR_LYT"/>
    <property type="match status" value="1"/>
</dbReference>
<dbReference type="PROSITE" id="PS50887">
    <property type="entry name" value="GGDEF"/>
    <property type="match status" value="1"/>
</dbReference>
<evidence type="ECO:0000313" key="10">
    <source>
        <dbReference type="EMBL" id="PUA34451.1"/>
    </source>
</evidence>
<dbReference type="InterPro" id="IPR029787">
    <property type="entry name" value="Nucleotide_cyclase"/>
</dbReference>
<dbReference type="PANTHER" id="PTHR45138:SF9">
    <property type="entry name" value="DIGUANYLATE CYCLASE DGCM-RELATED"/>
    <property type="match status" value="1"/>
</dbReference>
<dbReference type="NCBIfam" id="TIGR00254">
    <property type="entry name" value="GGDEF"/>
    <property type="match status" value="1"/>
</dbReference>
<feature type="transmembrane region" description="Helical" evidence="6">
    <location>
        <begin position="97"/>
        <end position="119"/>
    </location>
</feature>
<dbReference type="GO" id="GO:0043709">
    <property type="term" value="P:cell adhesion involved in single-species biofilm formation"/>
    <property type="evidence" value="ECO:0007669"/>
    <property type="project" value="TreeGrafter"/>
</dbReference>
<dbReference type="InterPro" id="IPR013767">
    <property type="entry name" value="PAS_fold"/>
</dbReference>
<dbReference type="EMBL" id="PYHP01000104">
    <property type="protein sequence ID" value="PUA34451.1"/>
    <property type="molecule type" value="Genomic_DNA"/>
</dbReference>
<dbReference type="GO" id="GO:0052621">
    <property type="term" value="F:diguanylate cyclase activity"/>
    <property type="evidence" value="ECO:0007669"/>
    <property type="project" value="TreeGrafter"/>
</dbReference>
<accession>A0A2T6FRC1</accession>
<dbReference type="InterPro" id="IPR011620">
    <property type="entry name" value="Sig_transdc_His_kinase_LytS_TM"/>
</dbReference>
<dbReference type="CDD" id="cd01949">
    <property type="entry name" value="GGDEF"/>
    <property type="match status" value="1"/>
</dbReference>
<dbReference type="InterPro" id="IPR000700">
    <property type="entry name" value="PAS-assoc_C"/>
</dbReference>
<dbReference type="Pfam" id="PF00989">
    <property type="entry name" value="PAS"/>
    <property type="match status" value="1"/>
</dbReference>
<feature type="domain" description="PAC" evidence="8">
    <location>
        <begin position="301"/>
        <end position="351"/>
    </location>
</feature>
<evidence type="ECO:0000256" key="1">
    <source>
        <dbReference type="ARBA" id="ARBA00004651"/>
    </source>
</evidence>
<feature type="domain" description="GGDEF" evidence="9">
    <location>
        <begin position="390"/>
        <end position="527"/>
    </location>
</feature>
<evidence type="ECO:0000256" key="3">
    <source>
        <dbReference type="ARBA" id="ARBA00022692"/>
    </source>
</evidence>
<dbReference type="FunFam" id="3.30.70.270:FF:000001">
    <property type="entry name" value="Diguanylate cyclase domain protein"/>
    <property type="match status" value="1"/>
</dbReference>
<evidence type="ECO:0000256" key="6">
    <source>
        <dbReference type="SAM" id="Phobius"/>
    </source>
</evidence>
<evidence type="ECO:0008006" key="12">
    <source>
        <dbReference type="Google" id="ProtNLM"/>
    </source>
</evidence>
<feature type="domain" description="PAS" evidence="7">
    <location>
        <begin position="227"/>
        <end position="284"/>
    </location>
</feature>
<dbReference type="Gene3D" id="1.10.1760.20">
    <property type="match status" value="1"/>
</dbReference>
<feature type="transmembrane region" description="Helical" evidence="6">
    <location>
        <begin position="67"/>
        <end position="85"/>
    </location>
</feature>
<keyword evidence="3 6" id="KW-0812">Transmembrane</keyword>
<sequence>MTNKEEICRIMTNIEGTLLSSKRSDSEDAMFKDFITNASLLVTSFFIIGQLFKDYRLRPSSSWKMRAAAGVCFGLQGILLMIYSVRLNESVIVDLRHIPIVVAAMQGGPVSAVFSAAVIMSGRIGLFGPSYTSVTPSILIMLIGITCGALAGNKGISMRRFLLLNTVAMIYVSVAVAMQFGLNGLQGQVASVLAYHWVISTTVGLLSTYAFLSIVRAHESTKKLQQSEARYKRLITASPDATLVLSQDLIVFINEKGVRLLRAAARKELLGQSIYDFFHPDNRDTSWTRCQDIRSGKTQPELIEQKLVCLDDTEIIVELSVSPTVYKGNAALLVTLRDITGRKTTERQLQEALSLLQKLSDLDGLTGIANRRKLDEHLAKAWSDCAANRSPLSVIMFDVDHFKAYNDSHGHLGGDEVLRTIALTANAVLLQKSHFIARYGGEEFACILTEVGAEEAYEWAEAIRMAIERLALPFKLSDANEHVTVSLGLASLVPEASAPPEQLIDLADKALYQAKAEGRNRTVCYGSTDEAADK</sequence>